<gene>
    <name evidence="5" type="ORF">LUZ61_014573</name>
</gene>
<dbReference type="EMBL" id="JAMRDG010000002">
    <property type="protein sequence ID" value="KAJ3685409.1"/>
    <property type="molecule type" value="Genomic_DNA"/>
</dbReference>
<evidence type="ECO:0000259" key="4">
    <source>
        <dbReference type="PROSITE" id="PS50888"/>
    </source>
</evidence>
<keyword evidence="2" id="KW-0805">Transcription regulation</keyword>
<dbReference type="InterPro" id="IPR036638">
    <property type="entry name" value="HLH_DNA-bd_sf"/>
</dbReference>
<dbReference type="SUPFAM" id="SSF47459">
    <property type="entry name" value="HLH, helix-loop-helix DNA-binding domain"/>
    <property type="match status" value="1"/>
</dbReference>
<keyword evidence="6" id="KW-1185">Reference proteome</keyword>
<evidence type="ECO:0000256" key="2">
    <source>
        <dbReference type="ARBA" id="ARBA00023015"/>
    </source>
</evidence>
<dbReference type="Gene3D" id="4.10.280.10">
    <property type="entry name" value="Helix-loop-helix DNA-binding domain"/>
    <property type="match status" value="1"/>
</dbReference>
<evidence type="ECO:0000313" key="5">
    <source>
        <dbReference type="EMBL" id="KAJ3685409.1"/>
    </source>
</evidence>
<dbReference type="InterPro" id="IPR011598">
    <property type="entry name" value="bHLH_dom"/>
</dbReference>
<feature type="domain" description="BHLH" evidence="4">
    <location>
        <begin position="124"/>
        <end position="173"/>
    </location>
</feature>
<sequence length="304" mass="34101">MDRKEKNKLEWVLNSSDQIQTPFANKATFQESHSRDCCTSFPNIIPPLRNGSNNRDQFSFLQRTVEEQAQNHNWNSQNSKPTDLNFGRTADLNLISCDPKERYKALGMNRQHGLKIVNKGLAPLQGQDHIIAERKRREKLNQRFMELSSVIPSLKKIDKASILVDAAKYIKELQEKVKKLEAQNPKPMESVVLIKNSCVPSEAGGLGCSSSTGPKPLPEIEARLLDGKILISIHSESFKSLLVKVLSELEELNVTVTHTNLMPFASSTSFITLTGQIEEGSNITADVVMRKLSSALHQLKQRNN</sequence>
<dbReference type="AlphaFoldDB" id="A0AAD5WBP9"/>
<dbReference type="Proteomes" id="UP001210211">
    <property type="component" value="Unassembled WGS sequence"/>
</dbReference>
<reference evidence="5 6" key="1">
    <citation type="journal article" date="2022" name="Cell">
        <title>Repeat-based holocentromeres influence genome architecture and karyotype evolution.</title>
        <authorList>
            <person name="Hofstatter P.G."/>
            <person name="Thangavel G."/>
            <person name="Lux T."/>
            <person name="Neumann P."/>
            <person name="Vondrak T."/>
            <person name="Novak P."/>
            <person name="Zhang M."/>
            <person name="Costa L."/>
            <person name="Castellani M."/>
            <person name="Scott A."/>
            <person name="Toegelov H."/>
            <person name="Fuchs J."/>
            <person name="Mata-Sucre Y."/>
            <person name="Dias Y."/>
            <person name="Vanzela A.L.L."/>
            <person name="Huettel B."/>
            <person name="Almeida C.C.S."/>
            <person name="Simkova H."/>
            <person name="Souza G."/>
            <person name="Pedrosa-Harand A."/>
            <person name="Macas J."/>
            <person name="Mayer K.F.X."/>
            <person name="Houben A."/>
            <person name="Marques A."/>
        </authorList>
    </citation>
    <scope>NUCLEOTIDE SEQUENCE [LARGE SCALE GENOMIC DNA]</scope>
    <source>
        <strain evidence="5">RhyTen1mFocal</strain>
    </source>
</reference>
<organism evidence="5 6">
    <name type="scientific">Rhynchospora tenuis</name>
    <dbReference type="NCBI Taxonomy" id="198213"/>
    <lineage>
        <taxon>Eukaryota</taxon>
        <taxon>Viridiplantae</taxon>
        <taxon>Streptophyta</taxon>
        <taxon>Embryophyta</taxon>
        <taxon>Tracheophyta</taxon>
        <taxon>Spermatophyta</taxon>
        <taxon>Magnoliopsida</taxon>
        <taxon>Liliopsida</taxon>
        <taxon>Poales</taxon>
        <taxon>Cyperaceae</taxon>
        <taxon>Cyperoideae</taxon>
        <taxon>Rhynchosporeae</taxon>
        <taxon>Rhynchospora</taxon>
    </lineage>
</organism>
<proteinExistence type="inferred from homology"/>
<dbReference type="GO" id="GO:0046983">
    <property type="term" value="F:protein dimerization activity"/>
    <property type="evidence" value="ECO:0007669"/>
    <property type="project" value="InterPro"/>
</dbReference>
<dbReference type="InterPro" id="IPR052610">
    <property type="entry name" value="bHLH_transcription_regulator"/>
</dbReference>
<name>A0AAD5WBP9_9POAL</name>
<protein>
    <recommendedName>
        <fullName evidence="4">BHLH domain-containing protein</fullName>
    </recommendedName>
</protein>
<evidence type="ECO:0000313" key="6">
    <source>
        <dbReference type="Proteomes" id="UP001210211"/>
    </source>
</evidence>
<accession>A0AAD5WBP9</accession>
<comment type="similarity">
    <text evidence="1">Belongs to the bHLH protein family.</text>
</comment>
<keyword evidence="3" id="KW-0804">Transcription</keyword>
<comment type="caution">
    <text evidence="5">The sequence shown here is derived from an EMBL/GenBank/DDBJ whole genome shotgun (WGS) entry which is preliminary data.</text>
</comment>
<dbReference type="PANTHER" id="PTHR45959">
    <property type="entry name" value="BHLH TRANSCRIPTION FACTOR"/>
    <property type="match status" value="1"/>
</dbReference>
<dbReference type="PANTHER" id="PTHR45959:SF2">
    <property type="entry name" value="BHLH TRANSCRIPTION FACTOR"/>
    <property type="match status" value="1"/>
</dbReference>
<dbReference type="PROSITE" id="PS50888">
    <property type="entry name" value="BHLH"/>
    <property type="match status" value="1"/>
</dbReference>
<evidence type="ECO:0000256" key="1">
    <source>
        <dbReference type="ARBA" id="ARBA00005510"/>
    </source>
</evidence>
<evidence type="ECO:0000256" key="3">
    <source>
        <dbReference type="ARBA" id="ARBA00023163"/>
    </source>
</evidence>
<dbReference type="SMART" id="SM00353">
    <property type="entry name" value="HLH"/>
    <property type="match status" value="1"/>
</dbReference>
<dbReference type="Pfam" id="PF00010">
    <property type="entry name" value="HLH"/>
    <property type="match status" value="1"/>
</dbReference>